<keyword evidence="2" id="KW-0472">Membrane</keyword>
<keyword evidence="2" id="KW-1133">Transmembrane helix</keyword>
<dbReference type="RefSeq" id="WP_152169628.1">
    <property type="nucleotide sequence ID" value="NZ_CP045096.1"/>
</dbReference>
<evidence type="ECO:0000313" key="4">
    <source>
        <dbReference type="Proteomes" id="UP000327294"/>
    </source>
</evidence>
<feature type="transmembrane region" description="Helical" evidence="2">
    <location>
        <begin position="32"/>
        <end position="52"/>
    </location>
</feature>
<feature type="region of interest" description="Disordered" evidence="1">
    <location>
        <begin position="52"/>
        <end position="111"/>
    </location>
</feature>
<feature type="compositionally biased region" description="Low complexity" evidence="1">
    <location>
        <begin position="94"/>
        <end position="106"/>
    </location>
</feature>
<dbReference type="KEGG" id="sphv:F9278_20270"/>
<keyword evidence="4" id="KW-1185">Reference proteome</keyword>
<organism evidence="3 4">
    <name type="scientific">Streptomyces phaeolivaceus</name>
    <dbReference type="NCBI Taxonomy" id="2653200"/>
    <lineage>
        <taxon>Bacteria</taxon>
        <taxon>Bacillati</taxon>
        <taxon>Actinomycetota</taxon>
        <taxon>Actinomycetes</taxon>
        <taxon>Kitasatosporales</taxon>
        <taxon>Streptomycetaceae</taxon>
        <taxon>Streptomyces</taxon>
    </lineage>
</organism>
<evidence type="ECO:0000256" key="2">
    <source>
        <dbReference type="SAM" id="Phobius"/>
    </source>
</evidence>
<feature type="region of interest" description="Disordered" evidence="1">
    <location>
        <begin position="1"/>
        <end position="29"/>
    </location>
</feature>
<proteinExistence type="predicted"/>
<evidence type="ECO:0000313" key="3">
    <source>
        <dbReference type="EMBL" id="QFQ98159.1"/>
    </source>
</evidence>
<accession>A0A5P8K6I8</accession>
<protein>
    <recommendedName>
        <fullName evidence="5">DUF4352 domain-containing protein</fullName>
    </recommendedName>
</protein>
<name>A0A5P8K6I8_9ACTN</name>
<evidence type="ECO:0000256" key="1">
    <source>
        <dbReference type="SAM" id="MobiDB-lite"/>
    </source>
</evidence>
<dbReference type="EMBL" id="CP045096">
    <property type="protein sequence ID" value="QFQ98159.1"/>
    <property type="molecule type" value="Genomic_DNA"/>
</dbReference>
<dbReference type="AlphaFoldDB" id="A0A5P8K6I8"/>
<feature type="compositionally biased region" description="Low complexity" evidence="1">
    <location>
        <begin position="59"/>
        <end position="74"/>
    </location>
</feature>
<feature type="compositionally biased region" description="Pro residues" evidence="1">
    <location>
        <begin position="1"/>
        <end position="25"/>
    </location>
</feature>
<sequence length="240" mass="24762">MSHDITPPPMPGYGPPMPPQQPKPPGGNRTNLIIVGCAVAVVASVIGTGIVVTNDGDGTASPAPTVTVTKTVAAEDADTTGDDGEGEGEGEGSQGTEDSSGDASDTASDDDGVFALDDTVIYDSDVEVSLSGFDRGVSSDYAAPENTPYAKFTIKIVNGSDATVDANEMTVDCAYGDEGKEGEAIYDDGLDGLPETRILAGRSLTVPWACELPKDETFLQVEVSPDYDSEEAVFTGEVKK</sequence>
<feature type="compositionally biased region" description="Acidic residues" evidence="1">
    <location>
        <begin position="75"/>
        <end position="90"/>
    </location>
</feature>
<evidence type="ECO:0008006" key="5">
    <source>
        <dbReference type="Google" id="ProtNLM"/>
    </source>
</evidence>
<dbReference type="Proteomes" id="UP000327294">
    <property type="component" value="Chromosome"/>
</dbReference>
<gene>
    <name evidence="3" type="ORF">F9278_20270</name>
</gene>
<reference evidence="3 4" key="1">
    <citation type="submission" date="2019-10" db="EMBL/GenBank/DDBJ databases">
        <title>Streptomyces sp. strain GY16 isolated from leaves of Broussonetia papyrifera.</title>
        <authorList>
            <person name="Mo P."/>
        </authorList>
    </citation>
    <scope>NUCLEOTIDE SEQUENCE [LARGE SCALE GENOMIC DNA]</scope>
    <source>
        <strain evidence="3 4">GY16</strain>
    </source>
</reference>
<keyword evidence="2" id="KW-0812">Transmembrane</keyword>